<dbReference type="EMBL" id="BPVZ01000017">
    <property type="protein sequence ID" value="GKV01852.1"/>
    <property type="molecule type" value="Genomic_DNA"/>
</dbReference>
<protein>
    <submittedName>
        <fullName evidence="1">Uncharacterized protein</fullName>
    </submittedName>
</protein>
<dbReference type="Proteomes" id="UP001054252">
    <property type="component" value="Unassembled WGS sequence"/>
</dbReference>
<proteinExistence type="predicted"/>
<sequence>MYITHIYKILQIHGQHGGTGFGKTIANFTRFFSNTSQQPINTQSRKFYMN</sequence>
<reference evidence="1 2" key="1">
    <citation type="journal article" date="2021" name="Commun. Biol.">
        <title>The genome of Shorea leprosula (Dipterocarpaceae) highlights the ecological relevance of drought in aseasonal tropical rainforests.</title>
        <authorList>
            <person name="Ng K.K.S."/>
            <person name="Kobayashi M.J."/>
            <person name="Fawcett J.A."/>
            <person name="Hatakeyama M."/>
            <person name="Paape T."/>
            <person name="Ng C.H."/>
            <person name="Ang C.C."/>
            <person name="Tnah L.H."/>
            <person name="Lee C.T."/>
            <person name="Nishiyama T."/>
            <person name="Sese J."/>
            <person name="O'Brien M.J."/>
            <person name="Copetti D."/>
            <person name="Mohd Noor M.I."/>
            <person name="Ong R.C."/>
            <person name="Putra M."/>
            <person name="Sireger I.Z."/>
            <person name="Indrioko S."/>
            <person name="Kosugi Y."/>
            <person name="Izuno A."/>
            <person name="Isagi Y."/>
            <person name="Lee S.L."/>
            <person name="Shimizu K.K."/>
        </authorList>
    </citation>
    <scope>NUCLEOTIDE SEQUENCE [LARGE SCALE GENOMIC DNA]</scope>
    <source>
        <strain evidence="1">214</strain>
    </source>
</reference>
<name>A0AAV5IIT1_9ROSI</name>
<organism evidence="1 2">
    <name type="scientific">Rubroshorea leprosula</name>
    <dbReference type="NCBI Taxonomy" id="152421"/>
    <lineage>
        <taxon>Eukaryota</taxon>
        <taxon>Viridiplantae</taxon>
        <taxon>Streptophyta</taxon>
        <taxon>Embryophyta</taxon>
        <taxon>Tracheophyta</taxon>
        <taxon>Spermatophyta</taxon>
        <taxon>Magnoliopsida</taxon>
        <taxon>eudicotyledons</taxon>
        <taxon>Gunneridae</taxon>
        <taxon>Pentapetalae</taxon>
        <taxon>rosids</taxon>
        <taxon>malvids</taxon>
        <taxon>Malvales</taxon>
        <taxon>Dipterocarpaceae</taxon>
        <taxon>Rubroshorea</taxon>
    </lineage>
</organism>
<comment type="caution">
    <text evidence="1">The sequence shown here is derived from an EMBL/GenBank/DDBJ whole genome shotgun (WGS) entry which is preliminary data.</text>
</comment>
<accession>A0AAV5IIT1</accession>
<evidence type="ECO:0000313" key="2">
    <source>
        <dbReference type="Proteomes" id="UP001054252"/>
    </source>
</evidence>
<evidence type="ECO:0000313" key="1">
    <source>
        <dbReference type="EMBL" id="GKV01852.1"/>
    </source>
</evidence>
<keyword evidence="2" id="KW-1185">Reference proteome</keyword>
<dbReference type="AlphaFoldDB" id="A0AAV5IIT1"/>
<gene>
    <name evidence="1" type="ORF">SLEP1_g14368</name>
</gene>